<dbReference type="InterPro" id="IPR036388">
    <property type="entry name" value="WH-like_DNA-bd_sf"/>
</dbReference>
<dbReference type="Pfam" id="PF00486">
    <property type="entry name" value="Trans_reg_C"/>
    <property type="match status" value="1"/>
</dbReference>
<evidence type="ECO:0000256" key="1">
    <source>
        <dbReference type="ARBA" id="ARBA00023015"/>
    </source>
</evidence>
<protein>
    <submittedName>
        <fullName evidence="8">DNA-binding response OmpR family regulator</fullName>
    </submittedName>
</protein>
<reference evidence="8 9" key="1">
    <citation type="submission" date="2018-05" db="EMBL/GenBank/DDBJ databases">
        <title>Genomic Encyclopedia of Type Strains, Phase IV (KMG-IV): sequencing the most valuable type-strain genomes for metagenomic binning, comparative biology and taxonomic classification.</title>
        <authorList>
            <person name="Goeker M."/>
        </authorList>
    </citation>
    <scope>NUCLEOTIDE SEQUENCE [LARGE SCALE GENOMIC DNA]</scope>
    <source>
        <strain evidence="8 9">JC118</strain>
    </source>
</reference>
<dbReference type="Pfam" id="PF00072">
    <property type="entry name" value="Response_reg"/>
    <property type="match status" value="1"/>
</dbReference>
<dbReference type="AlphaFoldDB" id="A0A318KUW4"/>
<dbReference type="SMART" id="SM00448">
    <property type="entry name" value="REC"/>
    <property type="match status" value="1"/>
</dbReference>
<accession>A0A318KUW4</accession>
<dbReference type="GO" id="GO:0000156">
    <property type="term" value="F:phosphorelay response regulator activity"/>
    <property type="evidence" value="ECO:0007669"/>
    <property type="project" value="TreeGrafter"/>
</dbReference>
<dbReference type="CDD" id="cd00383">
    <property type="entry name" value="trans_reg_C"/>
    <property type="match status" value="1"/>
</dbReference>
<evidence type="ECO:0000256" key="4">
    <source>
        <dbReference type="PROSITE-ProRule" id="PRU00169"/>
    </source>
</evidence>
<sequence length="238" mass="28082">MMILYKKWGEVMKIRILLVEDELQLGRNLQRFLLQYYDEVIWVNTYEKAIEHIAESFDLYLLDIHLKDGNGLDLCKEIRAVNHEPIIFLTVYDEEKTILNSYALGCDDYICKPFSPAVLVARINAVLKRSKKHINKLCCHQLILDLNLNKCFIDQQDIKLTPIEFKIMVMLLRNSGQTIPRERFLEEIWDRRGNYIEDNTLTVNISMIKRKLLAYAAYLETTRSIGYRWSGEVTEIEE</sequence>
<evidence type="ECO:0000259" key="6">
    <source>
        <dbReference type="PROSITE" id="PS50110"/>
    </source>
</evidence>
<evidence type="ECO:0000256" key="3">
    <source>
        <dbReference type="ARBA" id="ARBA00023163"/>
    </source>
</evidence>
<evidence type="ECO:0000256" key="5">
    <source>
        <dbReference type="PROSITE-ProRule" id="PRU01091"/>
    </source>
</evidence>
<comment type="caution">
    <text evidence="8">The sequence shown here is derived from an EMBL/GenBank/DDBJ whole genome shotgun (WGS) entry which is preliminary data.</text>
</comment>
<dbReference type="SMART" id="SM00862">
    <property type="entry name" value="Trans_reg_C"/>
    <property type="match status" value="1"/>
</dbReference>
<dbReference type="Proteomes" id="UP000247612">
    <property type="component" value="Unassembled WGS sequence"/>
</dbReference>
<dbReference type="GO" id="GO:0005829">
    <property type="term" value="C:cytosol"/>
    <property type="evidence" value="ECO:0007669"/>
    <property type="project" value="TreeGrafter"/>
</dbReference>
<evidence type="ECO:0000256" key="2">
    <source>
        <dbReference type="ARBA" id="ARBA00023125"/>
    </source>
</evidence>
<keyword evidence="2 5" id="KW-0238">DNA-binding</keyword>
<dbReference type="Gene3D" id="3.40.50.2300">
    <property type="match status" value="1"/>
</dbReference>
<dbReference type="SUPFAM" id="SSF52172">
    <property type="entry name" value="CheY-like"/>
    <property type="match status" value="1"/>
</dbReference>
<dbReference type="PANTHER" id="PTHR48111:SF73">
    <property type="entry name" value="ALKALINE PHOSPHATASE SYNTHESIS TRANSCRIPTIONAL REGULATORY PROTEIN PHOP"/>
    <property type="match status" value="1"/>
</dbReference>
<dbReference type="PANTHER" id="PTHR48111">
    <property type="entry name" value="REGULATOR OF RPOS"/>
    <property type="match status" value="1"/>
</dbReference>
<name>A0A318KUW4_9FIRM</name>
<feature type="domain" description="Response regulatory" evidence="6">
    <location>
        <begin position="15"/>
        <end position="127"/>
    </location>
</feature>
<dbReference type="EMBL" id="QJKH01000001">
    <property type="protein sequence ID" value="PXX81671.1"/>
    <property type="molecule type" value="Genomic_DNA"/>
</dbReference>
<dbReference type="InterPro" id="IPR001789">
    <property type="entry name" value="Sig_transdc_resp-reg_receiver"/>
</dbReference>
<keyword evidence="1" id="KW-0805">Transcription regulation</keyword>
<feature type="DNA-binding region" description="OmpR/PhoB-type" evidence="5">
    <location>
        <begin position="134"/>
        <end position="231"/>
    </location>
</feature>
<dbReference type="GO" id="GO:0006355">
    <property type="term" value="P:regulation of DNA-templated transcription"/>
    <property type="evidence" value="ECO:0007669"/>
    <property type="project" value="InterPro"/>
</dbReference>
<dbReference type="Gene3D" id="1.10.10.10">
    <property type="entry name" value="Winged helix-like DNA-binding domain superfamily/Winged helix DNA-binding domain"/>
    <property type="match status" value="1"/>
</dbReference>
<dbReference type="InterPro" id="IPR011006">
    <property type="entry name" value="CheY-like_superfamily"/>
</dbReference>
<dbReference type="PROSITE" id="PS50110">
    <property type="entry name" value="RESPONSE_REGULATORY"/>
    <property type="match status" value="1"/>
</dbReference>
<dbReference type="InterPro" id="IPR016032">
    <property type="entry name" value="Sig_transdc_resp-reg_C-effctor"/>
</dbReference>
<keyword evidence="4" id="KW-0597">Phosphoprotein</keyword>
<organism evidence="8 9">
    <name type="scientific">Dielma fastidiosa</name>
    <dbReference type="NCBI Taxonomy" id="1034346"/>
    <lineage>
        <taxon>Bacteria</taxon>
        <taxon>Bacillati</taxon>
        <taxon>Bacillota</taxon>
        <taxon>Erysipelotrichia</taxon>
        <taxon>Erysipelotrichales</taxon>
        <taxon>Erysipelotrichaceae</taxon>
        <taxon>Dielma</taxon>
    </lineage>
</organism>
<dbReference type="GO" id="GO:0000976">
    <property type="term" value="F:transcription cis-regulatory region binding"/>
    <property type="evidence" value="ECO:0007669"/>
    <property type="project" value="TreeGrafter"/>
</dbReference>
<dbReference type="SUPFAM" id="SSF46894">
    <property type="entry name" value="C-terminal effector domain of the bipartite response regulators"/>
    <property type="match status" value="1"/>
</dbReference>
<dbReference type="InterPro" id="IPR001867">
    <property type="entry name" value="OmpR/PhoB-type_DNA-bd"/>
</dbReference>
<dbReference type="PROSITE" id="PS51755">
    <property type="entry name" value="OMPR_PHOB"/>
    <property type="match status" value="1"/>
</dbReference>
<feature type="domain" description="OmpR/PhoB-type" evidence="7">
    <location>
        <begin position="134"/>
        <end position="231"/>
    </location>
</feature>
<evidence type="ECO:0000313" key="8">
    <source>
        <dbReference type="EMBL" id="PXX81671.1"/>
    </source>
</evidence>
<evidence type="ECO:0000313" key="9">
    <source>
        <dbReference type="Proteomes" id="UP000247612"/>
    </source>
</evidence>
<dbReference type="InterPro" id="IPR039420">
    <property type="entry name" value="WalR-like"/>
</dbReference>
<keyword evidence="3" id="KW-0804">Transcription</keyword>
<keyword evidence="9" id="KW-1185">Reference proteome</keyword>
<dbReference type="STRING" id="1034346.GCA_000313565_00279"/>
<dbReference type="GO" id="GO:0032993">
    <property type="term" value="C:protein-DNA complex"/>
    <property type="evidence" value="ECO:0007669"/>
    <property type="project" value="TreeGrafter"/>
</dbReference>
<gene>
    <name evidence="8" type="ORF">DES51_101283</name>
</gene>
<feature type="modified residue" description="4-aspartylphosphate" evidence="4">
    <location>
        <position position="63"/>
    </location>
</feature>
<proteinExistence type="predicted"/>
<evidence type="ECO:0000259" key="7">
    <source>
        <dbReference type="PROSITE" id="PS51755"/>
    </source>
</evidence>